<dbReference type="SUPFAM" id="SSF50249">
    <property type="entry name" value="Nucleic acid-binding proteins"/>
    <property type="match status" value="5"/>
</dbReference>
<evidence type="ECO:0000259" key="7">
    <source>
        <dbReference type="PROSITE" id="PS51857"/>
    </source>
</evidence>
<dbReference type="RefSeq" id="XP_050514457.1">
    <property type="nucleotide sequence ID" value="XM_050658500.1"/>
</dbReference>
<feature type="domain" description="CSD" evidence="7">
    <location>
        <begin position="448"/>
        <end position="520"/>
    </location>
</feature>
<reference evidence="9" key="1">
    <citation type="submission" date="2025-05" db="UniProtKB">
        <authorList>
            <consortium name="EnsemblMetazoa"/>
        </authorList>
    </citation>
    <scope>IDENTIFICATION</scope>
</reference>
<dbReference type="InterPro" id="IPR019844">
    <property type="entry name" value="CSD_CS"/>
</dbReference>
<dbReference type="InterPro" id="IPR056400">
    <property type="entry name" value="CSDE1"/>
</dbReference>
<evidence type="ECO:0000256" key="4">
    <source>
        <dbReference type="ARBA" id="ARBA00022884"/>
    </source>
</evidence>
<evidence type="ECO:0000313" key="9">
    <source>
        <dbReference type="EnsemblMetazoa" id="XP_050514457.1"/>
    </source>
</evidence>
<feature type="domain" description="CSD" evidence="7">
    <location>
        <begin position="800"/>
        <end position="864"/>
    </location>
</feature>
<evidence type="ECO:0000256" key="3">
    <source>
        <dbReference type="ARBA" id="ARBA00022737"/>
    </source>
</evidence>
<dbReference type="InterPro" id="IPR002059">
    <property type="entry name" value="CSP_DNA-bd"/>
</dbReference>
<sequence>MSTNPQWKTFQPPPDTLTQDTSIMDFKSMTSTGKTSQTFNFTRSTSSSRFGDFPLLQEKSLHYNNSVYGSSSTTHTSPRFPIGTFSIDSTNNVFNSSGDNSLNNTNIFSNGNNSSSSYNNDSSNSSNLGTRETGIIEKLLHSYGFIQCCERQARLFFHFSQFSGNIEHLKIGDPVEFEMTYDRRTGKPIASAVTKIAPEVMSEERVTGTVTTELRAAEGSVGDTTGRISYENRGECFFLPYTKDDVEGNVTLRSGDKVSFQIATNNRGNLGACHVRLENPAHPVKYQGVVCSMKESFGFIERADVVKEIFFHFSEAKTKEELRLGDDVEYIIQTRNGKEVACNITRLPPGTVIFEDLKPDILKGQVLKPIDRGPRNPNDALPGRIRYRAPDHSEVEISFSEKDQMGDFTLRHGDWVQFQVATDRRDALDRATHILLLDESFKVSGEKREQGVVCSVKEGFGFLKCVEREARLFFHFNEILDVERTNEVQVNDEFEFTVVQDQTSSSMFSNNRQSAIRMKWLPPGTVQFEIRIENELTGIVTSDLPLSNWNNRSPTKSQSSVTGETNSECGLIGYCINGIKKTISFYAKDCCVKQVPRVGDKVQFNINQVKRNKEFIATDVEVIQPAVQTNGIKHSISRTSTGPLYQGFIAALKDGFGFIETIQHDKEVFFHFSNFEGESTSLDLGTEVEYNLGTRGNSGSCSSAENVKVIPKGTIALPEFRGEILEGTVVRPLRSVNPDQTEYSGLIRTKAENQNEKVQEYEFGIMGLVNKRELLQIGDHVQFQVDTTGRAANIIAVRKKLKATVDAIKGHFGFLAYEVEEGKKLFFHMTEVKDNVSLQVGDTVEFVLVTNHRSGKSSACNVVKVNDVQARPERLISRLRTISVDDTGPKLTVVRQPKGPDGSKGFLTEARVKRIPGAVPK</sequence>
<dbReference type="PROSITE" id="PS51857">
    <property type="entry name" value="CSD_2"/>
    <property type="match status" value="5"/>
</dbReference>
<dbReference type="Gene3D" id="2.40.50.140">
    <property type="entry name" value="Nucleic acid-binding proteins"/>
    <property type="match status" value="6"/>
</dbReference>
<dbReference type="SMART" id="SM00357">
    <property type="entry name" value="CSP"/>
    <property type="match status" value="5"/>
</dbReference>
<keyword evidence="4" id="KW-0694">RNA-binding</keyword>
<keyword evidence="2" id="KW-0963">Cytoplasm</keyword>
<dbReference type="PANTHER" id="PTHR12913:SF1">
    <property type="entry name" value="COLD SHOCK DOMAIN-CONTAINING PROTEIN E1"/>
    <property type="match status" value="1"/>
</dbReference>
<evidence type="ECO:0000256" key="1">
    <source>
        <dbReference type="ARBA" id="ARBA00004496"/>
    </source>
</evidence>
<feature type="domain" description="SUZ-C" evidence="8">
    <location>
        <begin position="870"/>
        <end position="910"/>
    </location>
</feature>
<dbReference type="InterPro" id="IPR024642">
    <property type="entry name" value="SUZ-C"/>
</dbReference>
<protein>
    <recommendedName>
        <fullName evidence="11">Cold shock domain-containing protein E1</fullName>
    </recommendedName>
</protein>
<evidence type="ECO:0008006" key="11">
    <source>
        <dbReference type="Google" id="ProtNLM"/>
    </source>
</evidence>
<evidence type="ECO:0000259" key="8">
    <source>
        <dbReference type="PROSITE" id="PS51938"/>
    </source>
</evidence>
<comment type="similarity">
    <text evidence="5">Belongs to the UNR family.</text>
</comment>
<dbReference type="Proteomes" id="UP001652700">
    <property type="component" value="Unplaced"/>
</dbReference>
<dbReference type="PROSITE" id="PS51938">
    <property type="entry name" value="SUZ_C"/>
    <property type="match status" value="1"/>
</dbReference>
<dbReference type="PANTHER" id="PTHR12913">
    <property type="entry name" value="UNR PROTEIN N-RAS UPSTREAM GENE PROTEIN"/>
    <property type="match status" value="1"/>
</dbReference>
<name>A0ABM5KW89_DIAVI</name>
<feature type="domain" description="CSD" evidence="7">
    <location>
        <begin position="644"/>
        <end position="709"/>
    </location>
</feature>
<keyword evidence="3" id="KW-0677">Repeat</keyword>
<dbReference type="InterPro" id="IPR011129">
    <property type="entry name" value="CSD"/>
</dbReference>
<dbReference type="CDD" id="cd04458">
    <property type="entry name" value="CSP_CDS"/>
    <property type="match status" value="3"/>
</dbReference>
<dbReference type="PROSITE" id="PS00352">
    <property type="entry name" value="CSD_1"/>
    <property type="match status" value="2"/>
</dbReference>
<dbReference type="Pfam" id="PF12901">
    <property type="entry name" value="SUZ-C"/>
    <property type="match status" value="1"/>
</dbReference>
<dbReference type="EnsemblMetazoa" id="XM_050658500.1">
    <property type="protein sequence ID" value="XP_050514457.1"/>
    <property type="gene ID" value="LOC126889823"/>
</dbReference>
<dbReference type="GeneID" id="126889823"/>
<dbReference type="InterPro" id="IPR012340">
    <property type="entry name" value="NA-bd_OB-fold"/>
</dbReference>
<feature type="region of interest" description="Disordered" evidence="6">
    <location>
        <begin position="100"/>
        <end position="127"/>
    </location>
</feature>
<evidence type="ECO:0000313" key="10">
    <source>
        <dbReference type="Proteomes" id="UP001652700"/>
    </source>
</evidence>
<dbReference type="Pfam" id="PF23456">
    <property type="entry name" value="CSDE1"/>
    <property type="match status" value="4"/>
</dbReference>
<feature type="domain" description="CSD" evidence="7">
    <location>
        <begin position="285"/>
        <end position="346"/>
    </location>
</feature>
<evidence type="ECO:0000256" key="6">
    <source>
        <dbReference type="SAM" id="MobiDB-lite"/>
    </source>
</evidence>
<feature type="domain" description="CSD" evidence="7">
    <location>
        <begin position="131"/>
        <end position="195"/>
    </location>
</feature>
<evidence type="ECO:0000256" key="2">
    <source>
        <dbReference type="ARBA" id="ARBA00022490"/>
    </source>
</evidence>
<accession>A0ABM5KW89</accession>
<organism evidence="9 10">
    <name type="scientific">Diabrotica virgifera virgifera</name>
    <name type="common">western corn rootworm</name>
    <dbReference type="NCBI Taxonomy" id="50390"/>
    <lineage>
        <taxon>Eukaryota</taxon>
        <taxon>Metazoa</taxon>
        <taxon>Ecdysozoa</taxon>
        <taxon>Arthropoda</taxon>
        <taxon>Hexapoda</taxon>
        <taxon>Insecta</taxon>
        <taxon>Pterygota</taxon>
        <taxon>Neoptera</taxon>
        <taxon>Endopterygota</taxon>
        <taxon>Coleoptera</taxon>
        <taxon>Polyphaga</taxon>
        <taxon>Cucujiformia</taxon>
        <taxon>Chrysomeloidea</taxon>
        <taxon>Chrysomelidae</taxon>
        <taxon>Galerucinae</taxon>
        <taxon>Diabroticina</taxon>
        <taxon>Diabroticites</taxon>
        <taxon>Diabrotica</taxon>
    </lineage>
</organism>
<proteinExistence type="inferred from homology"/>
<evidence type="ECO:0000256" key="5">
    <source>
        <dbReference type="ARBA" id="ARBA00044751"/>
    </source>
</evidence>
<keyword evidence="10" id="KW-1185">Reference proteome</keyword>
<dbReference type="Pfam" id="PF00313">
    <property type="entry name" value="CSD"/>
    <property type="match status" value="5"/>
</dbReference>
<comment type="subcellular location">
    <subcellularLocation>
        <location evidence="1">Cytoplasm</location>
    </subcellularLocation>
</comment>